<dbReference type="Proteomes" id="UP001596496">
    <property type="component" value="Unassembled WGS sequence"/>
</dbReference>
<reference evidence="3" key="1">
    <citation type="journal article" date="2019" name="Int. J. Syst. Evol. Microbiol.">
        <title>The Global Catalogue of Microorganisms (GCM) 10K type strain sequencing project: providing services to taxonomists for standard genome sequencing and annotation.</title>
        <authorList>
            <consortium name="The Broad Institute Genomics Platform"/>
            <consortium name="The Broad Institute Genome Sequencing Center for Infectious Disease"/>
            <person name="Wu L."/>
            <person name="Ma J."/>
        </authorList>
    </citation>
    <scope>NUCLEOTIDE SEQUENCE [LARGE SCALE GENOMIC DNA]</scope>
    <source>
        <strain evidence="3">CECT 7649</strain>
    </source>
</reference>
<feature type="compositionally biased region" description="Basic residues" evidence="1">
    <location>
        <begin position="8"/>
        <end position="21"/>
    </location>
</feature>
<name>A0ABW2NZQ0_9ACTN</name>
<comment type="caution">
    <text evidence="2">The sequence shown here is derived from an EMBL/GenBank/DDBJ whole genome shotgun (WGS) entry which is preliminary data.</text>
</comment>
<evidence type="ECO:0000313" key="3">
    <source>
        <dbReference type="Proteomes" id="UP001596496"/>
    </source>
</evidence>
<evidence type="ECO:0000256" key="1">
    <source>
        <dbReference type="SAM" id="MobiDB-lite"/>
    </source>
</evidence>
<accession>A0ABW2NZQ0</accession>
<keyword evidence="3" id="KW-1185">Reference proteome</keyword>
<feature type="region of interest" description="Disordered" evidence="1">
    <location>
        <begin position="1"/>
        <end position="21"/>
    </location>
</feature>
<gene>
    <name evidence="2" type="ORF">ACFQSB_05400</name>
</gene>
<dbReference type="EMBL" id="JBHTCG010000003">
    <property type="protein sequence ID" value="MFC7381635.1"/>
    <property type="molecule type" value="Genomic_DNA"/>
</dbReference>
<evidence type="ECO:0000313" key="2">
    <source>
        <dbReference type="EMBL" id="MFC7381635.1"/>
    </source>
</evidence>
<organism evidence="2 3">
    <name type="scientific">Sphaerisporangium rhizosphaerae</name>
    <dbReference type="NCBI Taxonomy" id="2269375"/>
    <lineage>
        <taxon>Bacteria</taxon>
        <taxon>Bacillati</taxon>
        <taxon>Actinomycetota</taxon>
        <taxon>Actinomycetes</taxon>
        <taxon>Streptosporangiales</taxon>
        <taxon>Streptosporangiaceae</taxon>
        <taxon>Sphaerisporangium</taxon>
    </lineage>
</organism>
<proteinExistence type="predicted"/>
<sequence>MNVPKNGSAKRTRSGAGRRRRTRLGGITSMAILLSVLAVTVTPTAANAGAIVPCPNGITEWKLIAYSRGVAVWEGYRFTTLSVTPQFLVSDGQLLDNGTDSPVRYTISSSRSQTFRVAATTGVTATPGPYLTANVSATIEMSRTTSIGVNLETTVPPRTRLIAEYGVDGYNVDYAIEAWRVRKTDGKTPVTGDQCEEWGWYPQHTIAPTHLEGWRLRTA</sequence>
<protein>
    <submittedName>
        <fullName evidence="2">Uncharacterized protein</fullName>
    </submittedName>
</protein>